<dbReference type="Proteomes" id="UP001207626">
    <property type="component" value="Unassembled WGS sequence"/>
</dbReference>
<comment type="caution">
    <text evidence="1">The sequence shown here is derived from an EMBL/GenBank/DDBJ whole genome shotgun (WGS) entry which is preliminary data.</text>
</comment>
<evidence type="ECO:0000313" key="2">
    <source>
        <dbReference type="Proteomes" id="UP001207626"/>
    </source>
</evidence>
<keyword evidence="2" id="KW-1185">Reference proteome</keyword>
<dbReference type="EMBL" id="JAMDLW010000015">
    <property type="protein sequence ID" value="MCY9520550.1"/>
    <property type="molecule type" value="Genomic_DNA"/>
</dbReference>
<dbReference type="RefSeq" id="WP_176392709.1">
    <property type="nucleotide sequence ID" value="NZ_JAMDLV010000010.1"/>
</dbReference>
<proteinExistence type="predicted"/>
<sequence>MRLFTKTGMEFLRSVESLYAELRMAWSMNVPFGQNVAWNVFYLGTRSSGDRRERGDVMLANEFNLSLAEVVARHMRVIGIWPCCTERDIVECADCMGQLMTWRFDALAFLKEGDFFDSIDDIVEPVEGMQVNIRREGIVLRYRYSKGRWIGIGDLPDKVYY</sequence>
<gene>
    <name evidence="1" type="ORF">M5X09_12845</name>
</gene>
<protein>
    <submittedName>
        <fullName evidence="1">Uncharacterized protein</fullName>
    </submittedName>
</protein>
<reference evidence="1 2" key="1">
    <citation type="submission" date="2022-05" db="EMBL/GenBank/DDBJ databases">
        <title>Genome Sequencing of Bee-Associated Microbes.</title>
        <authorList>
            <person name="Dunlap C."/>
        </authorList>
    </citation>
    <scope>NUCLEOTIDE SEQUENCE [LARGE SCALE GENOMIC DNA]</scope>
    <source>
        <strain evidence="1 2">NRRL NRS-1438</strain>
    </source>
</reference>
<organism evidence="1 2">
    <name type="scientific">Paenibacillus apiarius</name>
    <dbReference type="NCBI Taxonomy" id="46240"/>
    <lineage>
        <taxon>Bacteria</taxon>
        <taxon>Bacillati</taxon>
        <taxon>Bacillota</taxon>
        <taxon>Bacilli</taxon>
        <taxon>Bacillales</taxon>
        <taxon>Paenibacillaceae</taxon>
        <taxon>Paenibacillus</taxon>
    </lineage>
</organism>
<name>A0ABT4DTF5_9BACL</name>
<accession>A0ABT4DTF5</accession>
<evidence type="ECO:0000313" key="1">
    <source>
        <dbReference type="EMBL" id="MCY9520550.1"/>
    </source>
</evidence>